<sequence>MSGFRSYQIGGNVYEMYPDPVRFITGTGFLVDSAYEIPEAFRLNKVELCHLDANNAPTGVAWIGDLHMADVGSQGVWRPVFERAVTATNIVSVRGSTQHPIVIQTSLGPVPSAPKLNRS</sequence>
<proteinExistence type="predicted"/>
<dbReference type="AlphaFoldDB" id="X1BDB2"/>
<reference evidence="1" key="1">
    <citation type="journal article" date="2014" name="Front. Microbiol.">
        <title>High frequency of phylogenetically diverse reductive dehalogenase-homologous genes in deep subseafloor sedimentary metagenomes.</title>
        <authorList>
            <person name="Kawai M."/>
            <person name="Futagami T."/>
            <person name="Toyoda A."/>
            <person name="Takaki Y."/>
            <person name="Nishi S."/>
            <person name="Hori S."/>
            <person name="Arai W."/>
            <person name="Tsubouchi T."/>
            <person name="Morono Y."/>
            <person name="Uchiyama I."/>
            <person name="Ito T."/>
            <person name="Fujiyama A."/>
            <person name="Inagaki F."/>
            <person name="Takami H."/>
        </authorList>
    </citation>
    <scope>NUCLEOTIDE SEQUENCE</scope>
    <source>
        <strain evidence="1">Expedition CK06-06</strain>
    </source>
</reference>
<name>X1BDB2_9ZZZZ</name>
<accession>X1BDB2</accession>
<gene>
    <name evidence="1" type="ORF">S01H4_31287</name>
</gene>
<evidence type="ECO:0000313" key="1">
    <source>
        <dbReference type="EMBL" id="GAG79227.1"/>
    </source>
</evidence>
<dbReference type="EMBL" id="BART01016242">
    <property type="protein sequence ID" value="GAG79227.1"/>
    <property type="molecule type" value="Genomic_DNA"/>
</dbReference>
<comment type="caution">
    <text evidence="1">The sequence shown here is derived from an EMBL/GenBank/DDBJ whole genome shotgun (WGS) entry which is preliminary data.</text>
</comment>
<organism evidence="1">
    <name type="scientific">marine sediment metagenome</name>
    <dbReference type="NCBI Taxonomy" id="412755"/>
    <lineage>
        <taxon>unclassified sequences</taxon>
        <taxon>metagenomes</taxon>
        <taxon>ecological metagenomes</taxon>
    </lineage>
</organism>
<protein>
    <submittedName>
        <fullName evidence="1">Uncharacterized protein</fullName>
    </submittedName>
</protein>